<feature type="binding site" evidence="14">
    <location>
        <position position="201"/>
    </location>
    <ligand>
        <name>Zn(2+)</name>
        <dbReference type="ChEBI" id="CHEBI:29105"/>
        <label>1</label>
    </ligand>
</feature>
<feature type="binding site" evidence="14">
    <location>
        <position position="187"/>
    </location>
    <ligand>
        <name>Zn(2+)</name>
        <dbReference type="ChEBI" id="CHEBI:29105"/>
        <label>2</label>
    </ligand>
</feature>
<protein>
    <recommendedName>
        <fullName evidence="13 14">Chaperone protein DnaJ</fullName>
    </recommendedName>
</protein>
<dbReference type="Pfam" id="PF00684">
    <property type="entry name" value="DnaJ_CXXCXGXG"/>
    <property type="match status" value="1"/>
</dbReference>
<feature type="binding site" evidence="14">
    <location>
        <position position="165"/>
    </location>
    <ligand>
        <name>Zn(2+)</name>
        <dbReference type="ChEBI" id="CHEBI:29105"/>
        <label>2</label>
    </ligand>
</feature>
<dbReference type="GO" id="GO:0005737">
    <property type="term" value="C:cytoplasm"/>
    <property type="evidence" value="ECO:0007669"/>
    <property type="project" value="UniProtKB-SubCell"/>
</dbReference>
<evidence type="ECO:0000256" key="15">
    <source>
        <dbReference type="PROSITE-ProRule" id="PRU00546"/>
    </source>
</evidence>
<keyword evidence="9 14" id="KW-0346">Stress response</keyword>
<reference evidence="18 19" key="1">
    <citation type="submission" date="2018-06" db="EMBL/GenBank/DDBJ databases">
        <title>Genomic Encyclopedia of Type Strains, Phase IV (KMG-IV): sequencing the most valuable type-strain genomes for metagenomic binning, comparative biology and taxonomic classification.</title>
        <authorList>
            <person name="Goeker M."/>
        </authorList>
    </citation>
    <scope>NUCLEOTIDE SEQUENCE [LARGE SCALE GENOMIC DNA]</scope>
    <source>
        <strain evidence="18 19">DSM 24032</strain>
    </source>
</reference>
<comment type="cofactor">
    <cofactor evidence="14">
        <name>Zn(2+)</name>
        <dbReference type="ChEBI" id="CHEBI:29105"/>
    </cofactor>
    <text evidence="14">Binds 2 Zn(2+) ions per monomer.</text>
</comment>
<dbReference type="FunFam" id="1.10.287.110:FF:000034">
    <property type="entry name" value="Chaperone protein DnaJ"/>
    <property type="match status" value="1"/>
</dbReference>
<feature type="repeat" description="CXXCXGXG motif" evidence="14">
    <location>
        <begin position="165"/>
        <end position="172"/>
    </location>
</feature>
<dbReference type="Gene3D" id="2.10.230.10">
    <property type="entry name" value="Heat shock protein DnaJ, cysteine-rich domain"/>
    <property type="match status" value="1"/>
</dbReference>
<proteinExistence type="inferred from homology"/>
<evidence type="ECO:0000259" key="17">
    <source>
        <dbReference type="PROSITE" id="PS51188"/>
    </source>
</evidence>
<feature type="repeat" description="CXXCXGXG motif" evidence="14">
    <location>
        <begin position="148"/>
        <end position="155"/>
    </location>
</feature>
<dbReference type="Gene3D" id="1.10.287.110">
    <property type="entry name" value="DnaJ domain"/>
    <property type="match status" value="1"/>
</dbReference>
<dbReference type="GO" id="GO:0005524">
    <property type="term" value="F:ATP binding"/>
    <property type="evidence" value="ECO:0007669"/>
    <property type="project" value="InterPro"/>
</dbReference>
<dbReference type="CDD" id="cd10719">
    <property type="entry name" value="DnaJ_zf"/>
    <property type="match status" value="1"/>
</dbReference>
<dbReference type="GO" id="GO:0051082">
    <property type="term" value="F:unfolded protein binding"/>
    <property type="evidence" value="ECO:0007669"/>
    <property type="project" value="UniProtKB-UniRule"/>
</dbReference>
<dbReference type="InterPro" id="IPR001623">
    <property type="entry name" value="DnaJ_domain"/>
</dbReference>
<feature type="binding site" evidence="14">
    <location>
        <position position="168"/>
    </location>
    <ligand>
        <name>Zn(2+)</name>
        <dbReference type="ChEBI" id="CHEBI:29105"/>
        <label>2</label>
    </ligand>
</feature>
<feature type="repeat" description="CXXCXGXG motif" evidence="14">
    <location>
        <begin position="187"/>
        <end position="194"/>
    </location>
</feature>
<dbReference type="NCBIfam" id="TIGR02349">
    <property type="entry name" value="DnaJ_bact"/>
    <property type="match status" value="1"/>
</dbReference>
<dbReference type="NCBIfam" id="NF008035">
    <property type="entry name" value="PRK10767.1"/>
    <property type="match status" value="1"/>
</dbReference>
<dbReference type="PROSITE" id="PS50076">
    <property type="entry name" value="DNAJ_2"/>
    <property type="match status" value="1"/>
</dbReference>
<dbReference type="InterPro" id="IPR036410">
    <property type="entry name" value="HSP_DnaJ_Cys-rich_dom_sf"/>
</dbReference>
<comment type="subcellular location">
    <subcellularLocation>
        <location evidence="1 14">Cytoplasm</location>
    </subcellularLocation>
</comment>
<dbReference type="PANTHER" id="PTHR43096:SF48">
    <property type="entry name" value="CHAPERONE PROTEIN DNAJ"/>
    <property type="match status" value="1"/>
</dbReference>
<dbReference type="AlphaFoldDB" id="A0A395JJF2"/>
<dbReference type="InterPro" id="IPR012724">
    <property type="entry name" value="DnaJ"/>
</dbReference>
<dbReference type="InterPro" id="IPR002939">
    <property type="entry name" value="DnaJ_C"/>
</dbReference>
<evidence type="ECO:0000256" key="3">
    <source>
        <dbReference type="ARBA" id="ARBA00022490"/>
    </source>
</evidence>
<organism evidence="18 19">
    <name type="scientific">Arenicella xantha</name>
    <dbReference type="NCBI Taxonomy" id="644221"/>
    <lineage>
        <taxon>Bacteria</taxon>
        <taxon>Pseudomonadati</taxon>
        <taxon>Pseudomonadota</taxon>
        <taxon>Gammaproteobacteria</taxon>
        <taxon>Arenicellales</taxon>
        <taxon>Arenicellaceae</taxon>
        <taxon>Arenicella</taxon>
    </lineage>
</organism>
<dbReference type="Proteomes" id="UP000253083">
    <property type="component" value="Unassembled WGS sequence"/>
</dbReference>
<evidence type="ECO:0000256" key="14">
    <source>
        <dbReference type="HAMAP-Rule" id="MF_01152"/>
    </source>
</evidence>
<dbReference type="SMART" id="SM00271">
    <property type="entry name" value="DnaJ"/>
    <property type="match status" value="1"/>
</dbReference>
<evidence type="ECO:0000256" key="12">
    <source>
        <dbReference type="ARBA" id="ARBA00061004"/>
    </source>
</evidence>
<dbReference type="FunFam" id="2.10.230.10:FF:000002">
    <property type="entry name" value="Molecular chaperone DnaJ"/>
    <property type="match status" value="1"/>
</dbReference>
<keyword evidence="3 14" id="KW-0963">Cytoplasm</keyword>
<dbReference type="EMBL" id="QNRT01000002">
    <property type="protein sequence ID" value="RBP50852.1"/>
    <property type="molecule type" value="Genomic_DNA"/>
</dbReference>
<comment type="caution">
    <text evidence="18">The sequence shown here is derived from an EMBL/GenBank/DDBJ whole genome shotgun (WGS) entry which is preliminary data.</text>
</comment>
<evidence type="ECO:0000256" key="7">
    <source>
        <dbReference type="ARBA" id="ARBA00022771"/>
    </source>
</evidence>
<dbReference type="GO" id="GO:0042026">
    <property type="term" value="P:protein refolding"/>
    <property type="evidence" value="ECO:0007669"/>
    <property type="project" value="TreeGrafter"/>
</dbReference>
<feature type="binding site" evidence="14">
    <location>
        <position position="190"/>
    </location>
    <ligand>
        <name>Zn(2+)</name>
        <dbReference type="ChEBI" id="CHEBI:29105"/>
        <label>2</label>
    </ligand>
</feature>
<name>A0A395JJF2_9GAMM</name>
<evidence type="ECO:0000256" key="2">
    <source>
        <dbReference type="ARBA" id="ARBA00011738"/>
    </source>
</evidence>
<keyword evidence="19" id="KW-1185">Reference proteome</keyword>
<dbReference type="InterPro" id="IPR036869">
    <property type="entry name" value="J_dom_sf"/>
</dbReference>
<gene>
    <name evidence="14" type="primary">dnaJ</name>
    <name evidence="18" type="ORF">DFR28_102268</name>
</gene>
<dbReference type="GO" id="GO:0009408">
    <property type="term" value="P:response to heat"/>
    <property type="evidence" value="ECO:0007669"/>
    <property type="project" value="InterPro"/>
</dbReference>
<evidence type="ECO:0000256" key="13">
    <source>
        <dbReference type="ARBA" id="ARBA00067609"/>
    </source>
</evidence>
<keyword evidence="6 14" id="KW-0677">Repeat</keyword>
<dbReference type="RefSeq" id="WP_113953669.1">
    <property type="nucleotide sequence ID" value="NZ_QNRT01000002.1"/>
</dbReference>
<evidence type="ECO:0000256" key="6">
    <source>
        <dbReference type="ARBA" id="ARBA00022737"/>
    </source>
</evidence>
<evidence type="ECO:0000256" key="5">
    <source>
        <dbReference type="ARBA" id="ARBA00022723"/>
    </source>
</evidence>
<dbReference type="InterPro" id="IPR001305">
    <property type="entry name" value="HSP_DnaJ_Cys-rich_dom"/>
</dbReference>
<evidence type="ECO:0000256" key="4">
    <source>
        <dbReference type="ARBA" id="ARBA00022705"/>
    </source>
</evidence>
<dbReference type="GO" id="GO:0031072">
    <property type="term" value="F:heat shock protein binding"/>
    <property type="evidence" value="ECO:0007669"/>
    <property type="project" value="InterPro"/>
</dbReference>
<keyword evidence="10 14" id="KW-0143">Chaperone</keyword>
<dbReference type="InParanoid" id="A0A395JJF2"/>
<dbReference type="CDD" id="cd06257">
    <property type="entry name" value="DnaJ"/>
    <property type="match status" value="1"/>
</dbReference>
<evidence type="ECO:0000256" key="1">
    <source>
        <dbReference type="ARBA" id="ARBA00004496"/>
    </source>
</evidence>
<dbReference type="Gene3D" id="2.60.260.20">
    <property type="entry name" value="Urease metallochaperone UreE, N-terminal domain"/>
    <property type="match status" value="2"/>
</dbReference>
<dbReference type="PANTHER" id="PTHR43096">
    <property type="entry name" value="DNAJ HOMOLOG 1, MITOCHONDRIAL-RELATED"/>
    <property type="match status" value="1"/>
</dbReference>
<dbReference type="CDD" id="cd10747">
    <property type="entry name" value="DnaJ_C"/>
    <property type="match status" value="1"/>
</dbReference>
<comment type="similarity">
    <text evidence="12 14">Belongs to the DnaJ family.</text>
</comment>
<evidence type="ECO:0000256" key="8">
    <source>
        <dbReference type="ARBA" id="ARBA00022833"/>
    </source>
</evidence>
<dbReference type="SUPFAM" id="SSF57938">
    <property type="entry name" value="DnaJ/Hsp40 cysteine-rich domain"/>
    <property type="match status" value="1"/>
</dbReference>
<dbReference type="Pfam" id="PF00226">
    <property type="entry name" value="DnaJ"/>
    <property type="match status" value="1"/>
</dbReference>
<sequence length="380" mass="40430">MAKRDYYEVLGVSKSVDEAELKKAYRRLAMKHHPDRNPDDTEAEAKFKEAKEAYTVLSDGEKRAAYDQFGHAAFEGGMGGGGAGGFGGGAGGFGDIFGDMFGDIFGGGGGGRQRQRRGADLRYNLELSLEDAVKGTEVNITVPRMSNCKTCSGSGAKPGSSPSQCGTCHGQGQVRIQQGFFSVQQTCPQCHGKGTVVSDPCGDCHGQGRIKENKKLSVKIPAGVDEGDQIRLSGEGESAGSGGVNGDLYVSVVLKKHAIFTREGVDLHCTVPISYATLALGGELEVPTLAGRAKLKVPAGTQSGKMFRLRGKGVKNVRNAGFVGDLYCEVVVETPVNLTKRQKELLQEFDATLHDGGSKHSPQENSWSDKIKSFFDDLVT</sequence>
<dbReference type="GO" id="GO:0008270">
    <property type="term" value="F:zinc ion binding"/>
    <property type="evidence" value="ECO:0007669"/>
    <property type="project" value="UniProtKB-UniRule"/>
</dbReference>
<evidence type="ECO:0000256" key="10">
    <source>
        <dbReference type="ARBA" id="ARBA00023186"/>
    </source>
</evidence>
<feature type="zinc finger region" description="CR-type" evidence="15">
    <location>
        <begin position="135"/>
        <end position="213"/>
    </location>
</feature>
<keyword evidence="5 14" id="KW-0479">Metal-binding</keyword>
<dbReference type="FunCoup" id="A0A395JJF2">
    <property type="interactions" value="645"/>
</dbReference>
<dbReference type="SUPFAM" id="SSF46565">
    <property type="entry name" value="Chaperone J-domain"/>
    <property type="match status" value="1"/>
</dbReference>
<dbReference type="GO" id="GO:0006260">
    <property type="term" value="P:DNA replication"/>
    <property type="evidence" value="ECO:0007669"/>
    <property type="project" value="UniProtKB-KW"/>
</dbReference>
<dbReference type="Pfam" id="PF01556">
    <property type="entry name" value="DnaJ_C"/>
    <property type="match status" value="1"/>
</dbReference>
<accession>A0A395JJF2</accession>
<feature type="binding site" evidence="14">
    <location>
        <position position="204"/>
    </location>
    <ligand>
        <name>Zn(2+)</name>
        <dbReference type="ChEBI" id="CHEBI:29105"/>
        <label>1</label>
    </ligand>
</feature>
<evidence type="ECO:0000256" key="11">
    <source>
        <dbReference type="ARBA" id="ARBA00053423"/>
    </source>
</evidence>
<keyword evidence="7 14" id="KW-0863">Zinc-finger</keyword>
<comment type="function">
    <text evidence="11 14">Participates actively in the response to hyperosmotic and heat shock by preventing the aggregation of stress-denatured proteins and by disaggregating proteins, also in an autonomous, DnaK-independent fashion. Unfolded proteins bind initially to DnaJ; upon interaction with the DnaJ-bound protein, DnaK hydrolyzes its bound ATP, resulting in the formation of a stable complex. GrpE releases ADP from DnaK; ATP binding to DnaK triggers the release of the substrate protein, thus completing the reaction cycle. Several rounds of ATP-dependent interactions between DnaJ, DnaK and GrpE are required for fully efficient folding. Also involved, together with DnaK and GrpE, in the DNA replication of plasmids through activation of initiation proteins.</text>
</comment>
<feature type="domain" description="CR-type" evidence="17">
    <location>
        <begin position="135"/>
        <end position="213"/>
    </location>
</feature>
<feature type="binding site" evidence="14">
    <location>
        <position position="151"/>
    </location>
    <ligand>
        <name>Zn(2+)</name>
        <dbReference type="ChEBI" id="CHEBI:29105"/>
        <label>1</label>
    </ligand>
</feature>
<evidence type="ECO:0000256" key="9">
    <source>
        <dbReference type="ARBA" id="ARBA00023016"/>
    </source>
</evidence>
<dbReference type="InterPro" id="IPR008971">
    <property type="entry name" value="HSP40/DnaJ_pept-bd"/>
</dbReference>
<dbReference type="OrthoDB" id="9779889at2"/>
<evidence type="ECO:0000259" key="16">
    <source>
        <dbReference type="PROSITE" id="PS50076"/>
    </source>
</evidence>
<dbReference type="PROSITE" id="PS51188">
    <property type="entry name" value="ZF_CR"/>
    <property type="match status" value="1"/>
</dbReference>
<dbReference type="SUPFAM" id="SSF49493">
    <property type="entry name" value="HSP40/DnaJ peptide-binding domain"/>
    <property type="match status" value="2"/>
</dbReference>
<dbReference type="PRINTS" id="PR00625">
    <property type="entry name" value="JDOMAIN"/>
</dbReference>
<comment type="domain">
    <text evidence="14">The J domain is necessary and sufficient to stimulate DnaK ATPase activity. Zinc center 1 plays an important role in the autonomous, DnaK-independent chaperone activity of DnaJ. Zinc center 2 is essential for interaction with DnaK and for DnaJ activity.</text>
</comment>
<evidence type="ECO:0000313" key="18">
    <source>
        <dbReference type="EMBL" id="RBP50852.1"/>
    </source>
</evidence>
<keyword evidence="4 14" id="KW-0235">DNA replication</keyword>
<dbReference type="HAMAP" id="MF_01152">
    <property type="entry name" value="DnaJ"/>
    <property type="match status" value="1"/>
</dbReference>
<feature type="binding site" evidence="14">
    <location>
        <position position="148"/>
    </location>
    <ligand>
        <name>Zn(2+)</name>
        <dbReference type="ChEBI" id="CHEBI:29105"/>
        <label>1</label>
    </ligand>
</feature>
<comment type="subunit">
    <text evidence="2 14">Homodimer.</text>
</comment>
<keyword evidence="8 14" id="KW-0862">Zinc</keyword>
<feature type="domain" description="J" evidence="16">
    <location>
        <begin position="5"/>
        <end position="70"/>
    </location>
</feature>
<evidence type="ECO:0000313" key="19">
    <source>
        <dbReference type="Proteomes" id="UP000253083"/>
    </source>
</evidence>
<dbReference type="FunFam" id="2.60.260.20:FF:000004">
    <property type="entry name" value="Molecular chaperone DnaJ"/>
    <property type="match status" value="1"/>
</dbReference>
<feature type="repeat" description="CXXCXGXG motif" evidence="14">
    <location>
        <begin position="201"/>
        <end position="208"/>
    </location>
</feature>